<dbReference type="InParanoid" id="A0A7J7DBI2"/>
<dbReference type="EMBL" id="JAAARO010000008">
    <property type="protein sequence ID" value="KAF5743710.1"/>
    <property type="molecule type" value="Genomic_DNA"/>
</dbReference>
<dbReference type="OrthoDB" id="1932216at2759"/>
<evidence type="ECO:0000256" key="1">
    <source>
        <dbReference type="ARBA" id="ARBA00004173"/>
    </source>
</evidence>
<dbReference type="SMART" id="SM01155">
    <property type="entry name" value="DUF1713"/>
    <property type="match status" value="1"/>
</dbReference>
<evidence type="ECO:0000256" key="5">
    <source>
        <dbReference type="SAM" id="MobiDB-lite"/>
    </source>
</evidence>
<dbReference type="AlphaFoldDB" id="A0A7J7DBI2"/>
<dbReference type="Pfam" id="PF08213">
    <property type="entry name" value="COX24_C"/>
    <property type="match status" value="1"/>
</dbReference>
<reference evidence="7 8" key="1">
    <citation type="journal article" date="2020" name="Nat. Commun.">
        <title>Genome of Tripterygium wilfordii and identification of cytochrome P450 involved in triptolide biosynthesis.</title>
        <authorList>
            <person name="Tu L."/>
            <person name="Su P."/>
            <person name="Zhang Z."/>
            <person name="Gao L."/>
            <person name="Wang J."/>
            <person name="Hu T."/>
            <person name="Zhou J."/>
            <person name="Zhang Y."/>
            <person name="Zhao Y."/>
            <person name="Liu Y."/>
            <person name="Song Y."/>
            <person name="Tong Y."/>
            <person name="Lu Y."/>
            <person name="Yang J."/>
            <person name="Xu C."/>
            <person name="Jia M."/>
            <person name="Peters R.J."/>
            <person name="Huang L."/>
            <person name="Gao W."/>
        </authorList>
    </citation>
    <scope>NUCLEOTIDE SEQUENCE [LARGE SCALE GENOMIC DNA]</scope>
    <source>
        <strain evidence="8">cv. XIE 37</strain>
        <tissue evidence="7">Leaf</tissue>
    </source>
</reference>
<accession>A0A7J7DBI2</accession>
<protein>
    <recommendedName>
        <fullName evidence="4">Small ribosomal subunit protein mS38</fullName>
    </recommendedName>
</protein>
<dbReference type="Proteomes" id="UP000593562">
    <property type="component" value="Unassembled WGS sequence"/>
</dbReference>
<comment type="similarity">
    <text evidence="3">Belongs to the mitochondrion-specific ribosomal protein mS38 family.</text>
</comment>
<sequence length="129" mass="14874">MVNLIHKLIKTKSSSLRIITSFKTLQPPNPTSALNSPLQTHLNIANQFSLFKSTITEDLTHSPHVFYPSFPLGHCLNRVLSTGFCQSEAVETDDSRTVWADSVKKKRKKKMNKHKYKKLRKRLRRKSRA</sequence>
<evidence type="ECO:0000259" key="6">
    <source>
        <dbReference type="SMART" id="SM01155"/>
    </source>
</evidence>
<evidence type="ECO:0000313" key="7">
    <source>
        <dbReference type="EMBL" id="KAF5743710.1"/>
    </source>
</evidence>
<keyword evidence="2" id="KW-0496">Mitochondrion</keyword>
<dbReference type="PANTHER" id="PTHR32035:SF3">
    <property type="entry name" value="SMALL RIBOSOMAL SUBUNIT PROTEIN MS38"/>
    <property type="match status" value="1"/>
</dbReference>
<dbReference type="GO" id="GO:0005739">
    <property type="term" value="C:mitochondrion"/>
    <property type="evidence" value="ECO:0007669"/>
    <property type="project" value="UniProtKB-SubCell"/>
</dbReference>
<feature type="region of interest" description="Disordered" evidence="5">
    <location>
        <begin position="101"/>
        <end position="129"/>
    </location>
</feature>
<gene>
    <name evidence="7" type="ORF">HS088_TW08G00297</name>
</gene>
<evidence type="ECO:0000256" key="4">
    <source>
        <dbReference type="ARBA" id="ARBA00035682"/>
    </source>
</evidence>
<comment type="subcellular location">
    <subcellularLocation>
        <location evidence="1">Mitochondrion</location>
    </subcellularLocation>
</comment>
<comment type="caution">
    <text evidence="7">The sequence shown here is derived from an EMBL/GenBank/DDBJ whole genome shotgun (WGS) entry which is preliminary data.</text>
</comment>
<dbReference type="InterPro" id="IPR013177">
    <property type="entry name" value="Ribosomal_mS38_C"/>
</dbReference>
<organism evidence="7 8">
    <name type="scientific">Tripterygium wilfordii</name>
    <name type="common">Thunder God vine</name>
    <dbReference type="NCBI Taxonomy" id="458696"/>
    <lineage>
        <taxon>Eukaryota</taxon>
        <taxon>Viridiplantae</taxon>
        <taxon>Streptophyta</taxon>
        <taxon>Embryophyta</taxon>
        <taxon>Tracheophyta</taxon>
        <taxon>Spermatophyta</taxon>
        <taxon>Magnoliopsida</taxon>
        <taxon>eudicotyledons</taxon>
        <taxon>Gunneridae</taxon>
        <taxon>Pentapetalae</taxon>
        <taxon>rosids</taxon>
        <taxon>fabids</taxon>
        <taxon>Celastrales</taxon>
        <taxon>Celastraceae</taxon>
        <taxon>Tripterygium</taxon>
    </lineage>
</organism>
<feature type="compositionally biased region" description="Basic residues" evidence="5">
    <location>
        <begin position="104"/>
        <end position="129"/>
    </location>
</feature>
<dbReference type="PANTHER" id="PTHR32035">
    <property type="entry name" value="AURORA KINASE A-INTERACTING PROTEIN"/>
    <property type="match status" value="1"/>
</dbReference>
<evidence type="ECO:0000256" key="2">
    <source>
        <dbReference type="ARBA" id="ARBA00023128"/>
    </source>
</evidence>
<feature type="domain" description="Ribosomal protein mS38 C-terminal" evidence="6">
    <location>
        <begin position="99"/>
        <end position="129"/>
    </location>
</feature>
<proteinExistence type="inferred from homology"/>
<evidence type="ECO:0000256" key="3">
    <source>
        <dbReference type="ARBA" id="ARBA00035647"/>
    </source>
</evidence>
<keyword evidence="8" id="KW-1185">Reference proteome</keyword>
<evidence type="ECO:0000313" key="8">
    <source>
        <dbReference type="Proteomes" id="UP000593562"/>
    </source>
</evidence>
<name>A0A7J7DBI2_TRIWF</name>